<name>A0AAD3P3I2_NEPGR</name>
<dbReference type="SUPFAM" id="SSF51726">
    <property type="entry name" value="UROD/MetE-like"/>
    <property type="match status" value="1"/>
</dbReference>
<feature type="domain" description="Cobalamin-independent methionine synthase MetE C-terminal/archaeal" evidence="4">
    <location>
        <begin position="2"/>
        <end position="25"/>
    </location>
</feature>
<comment type="cofactor">
    <cofactor evidence="1">
        <name>Zn(2+)</name>
        <dbReference type="ChEBI" id="CHEBI:29105"/>
    </cofactor>
</comment>
<dbReference type="Proteomes" id="UP001279734">
    <property type="component" value="Unassembled WGS sequence"/>
</dbReference>
<sequence length="198" mass="22381">MTTRLTKGMLTGPVTILNWSFVRNASPGNLYILTELVWFMQSSYHFNALFTFILCASFRFETCYQIALAIKDKVEDLEKANINIVQIDKAALREGETLLSVFWEGVKYGAGISPGVGDVHPPRFLSMGEIVDRIAKVLTVLDPNVLWVNPDCGLKTPLSTMKSSRPLATWLQLSRRFECIWPVPRELSKLETDLRSLI</sequence>
<feature type="domain" description="Cobalamin-independent methionine synthase MetE C-terminal/archaeal" evidence="4">
    <location>
        <begin position="98"/>
        <end position="156"/>
    </location>
</feature>
<dbReference type="Gene3D" id="3.20.20.210">
    <property type="match status" value="2"/>
</dbReference>
<gene>
    <name evidence="5" type="ORF">Nepgr_000216</name>
</gene>
<dbReference type="Pfam" id="PF01717">
    <property type="entry name" value="Meth_synt_2"/>
    <property type="match status" value="3"/>
</dbReference>
<organism evidence="5 6">
    <name type="scientific">Nepenthes gracilis</name>
    <name type="common">Slender pitcher plant</name>
    <dbReference type="NCBI Taxonomy" id="150966"/>
    <lineage>
        <taxon>Eukaryota</taxon>
        <taxon>Viridiplantae</taxon>
        <taxon>Streptophyta</taxon>
        <taxon>Embryophyta</taxon>
        <taxon>Tracheophyta</taxon>
        <taxon>Spermatophyta</taxon>
        <taxon>Magnoliopsida</taxon>
        <taxon>eudicotyledons</taxon>
        <taxon>Gunneridae</taxon>
        <taxon>Pentapetalae</taxon>
        <taxon>Caryophyllales</taxon>
        <taxon>Nepenthaceae</taxon>
        <taxon>Nepenthes</taxon>
    </lineage>
</organism>
<evidence type="ECO:0000259" key="4">
    <source>
        <dbReference type="Pfam" id="PF01717"/>
    </source>
</evidence>
<dbReference type="EMBL" id="BSYO01000001">
    <property type="protein sequence ID" value="GMG98376.1"/>
    <property type="molecule type" value="Genomic_DNA"/>
</dbReference>
<dbReference type="GO" id="GO:0003871">
    <property type="term" value="F:5-methyltetrahydropteroyltriglutamate-homocysteine S-methyltransferase activity"/>
    <property type="evidence" value="ECO:0007669"/>
    <property type="project" value="InterPro"/>
</dbReference>
<evidence type="ECO:0000313" key="6">
    <source>
        <dbReference type="Proteomes" id="UP001279734"/>
    </source>
</evidence>
<dbReference type="InterPro" id="IPR002629">
    <property type="entry name" value="Met_Synth_C/arc"/>
</dbReference>
<evidence type="ECO:0000256" key="3">
    <source>
        <dbReference type="ARBA" id="ARBA00022833"/>
    </source>
</evidence>
<keyword evidence="2" id="KW-0479">Metal-binding</keyword>
<dbReference type="GO" id="GO:0008270">
    <property type="term" value="F:zinc ion binding"/>
    <property type="evidence" value="ECO:0007669"/>
    <property type="project" value="InterPro"/>
</dbReference>
<dbReference type="GO" id="GO:0009086">
    <property type="term" value="P:methionine biosynthetic process"/>
    <property type="evidence" value="ECO:0007669"/>
    <property type="project" value="InterPro"/>
</dbReference>
<proteinExistence type="predicted"/>
<accession>A0AAD3P3I2</accession>
<evidence type="ECO:0000256" key="2">
    <source>
        <dbReference type="ARBA" id="ARBA00022723"/>
    </source>
</evidence>
<comment type="caution">
    <text evidence="5">The sequence shown here is derived from an EMBL/GenBank/DDBJ whole genome shotgun (WGS) entry which is preliminary data.</text>
</comment>
<keyword evidence="3" id="KW-0862">Zinc</keyword>
<dbReference type="PANTHER" id="PTHR30519">
    <property type="entry name" value="5-METHYLTETRAHYDROPTEROYLTRIGLUTAMATE--HOMOCYSTEINE METHYLTRANSFERASE"/>
    <property type="match status" value="1"/>
</dbReference>
<dbReference type="InterPro" id="IPR038071">
    <property type="entry name" value="UROD/MetE-like_sf"/>
</dbReference>
<evidence type="ECO:0000256" key="1">
    <source>
        <dbReference type="ARBA" id="ARBA00001947"/>
    </source>
</evidence>
<dbReference type="AlphaFoldDB" id="A0AAD3P3I2"/>
<evidence type="ECO:0000313" key="5">
    <source>
        <dbReference type="EMBL" id="GMG98376.1"/>
    </source>
</evidence>
<reference evidence="5" key="1">
    <citation type="submission" date="2023-05" db="EMBL/GenBank/DDBJ databases">
        <title>Nepenthes gracilis genome sequencing.</title>
        <authorList>
            <person name="Fukushima K."/>
        </authorList>
    </citation>
    <scope>NUCLEOTIDE SEQUENCE</scope>
    <source>
        <strain evidence="5">SING2019-196</strain>
    </source>
</reference>
<feature type="domain" description="Cobalamin-independent methionine synthase MetE C-terminal/archaeal" evidence="4">
    <location>
        <begin position="60"/>
        <end position="97"/>
    </location>
</feature>
<protein>
    <recommendedName>
        <fullName evidence="4">Cobalamin-independent methionine synthase MetE C-terminal/archaeal domain-containing protein</fullName>
    </recommendedName>
</protein>
<keyword evidence="6" id="KW-1185">Reference proteome</keyword>